<keyword evidence="3" id="KW-1185">Reference proteome</keyword>
<gene>
    <name evidence="2" type="ORF">RM572_25870</name>
</gene>
<evidence type="ECO:0000313" key="2">
    <source>
        <dbReference type="EMBL" id="MDT0382191.1"/>
    </source>
</evidence>
<evidence type="ECO:0000259" key="1">
    <source>
        <dbReference type="PROSITE" id="PS51819"/>
    </source>
</evidence>
<dbReference type="InterPro" id="IPR041581">
    <property type="entry name" value="Glyoxalase_6"/>
</dbReference>
<dbReference type="Proteomes" id="UP001183414">
    <property type="component" value="Unassembled WGS sequence"/>
</dbReference>
<protein>
    <submittedName>
        <fullName evidence="2">VOC family protein</fullName>
    </submittedName>
</protein>
<dbReference type="InterPro" id="IPR037523">
    <property type="entry name" value="VOC_core"/>
</dbReference>
<organism evidence="2 3">
    <name type="scientific">Streptomyces hazeniae</name>
    <dbReference type="NCBI Taxonomy" id="3075538"/>
    <lineage>
        <taxon>Bacteria</taxon>
        <taxon>Bacillati</taxon>
        <taxon>Actinomycetota</taxon>
        <taxon>Actinomycetes</taxon>
        <taxon>Kitasatosporales</taxon>
        <taxon>Streptomycetaceae</taxon>
        <taxon>Streptomyces</taxon>
    </lineage>
</organism>
<feature type="domain" description="VOC" evidence="1">
    <location>
        <begin position="1"/>
        <end position="109"/>
    </location>
</feature>
<evidence type="ECO:0000313" key="3">
    <source>
        <dbReference type="Proteomes" id="UP001183414"/>
    </source>
</evidence>
<dbReference type="PROSITE" id="PS51819">
    <property type="entry name" value="VOC"/>
    <property type="match status" value="2"/>
</dbReference>
<name>A0ABU2NZZ8_9ACTN</name>
<dbReference type="Pfam" id="PF18029">
    <property type="entry name" value="Glyoxalase_6"/>
    <property type="match status" value="1"/>
</dbReference>
<proteinExistence type="predicted"/>
<dbReference type="PANTHER" id="PTHR33993">
    <property type="entry name" value="GLYOXALASE-RELATED"/>
    <property type="match status" value="1"/>
</dbReference>
<dbReference type="PANTHER" id="PTHR33993:SF10">
    <property type="entry name" value="CONSERVED PROTEIN"/>
    <property type="match status" value="1"/>
</dbReference>
<reference evidence="3" key="1">
    <citation type="submission" date="2023-07" db="EMBL/GenBank/DDBJ databases">
        <title>30 novel species of actinomycetes from the DSMZ collection.</title>
        <authorList>
            <person name="Nouioui I."/>
        </authorList>
    </citation>
    <scope>NUCLEOTIDE SEQUENCE [LARGE SCALE GENOMIC DNA]</scope>
    <source>
        <strain evidence="3">DSM 42041</strain>
    </source>
</reference>
<dbReference type="SUPFAM" id="SSF54593">
    <property type="entry name" value="Glyoxalase/Bleomycin resistance protein/Dihydroxybiphenyl dioxygenase"/>
    <property type="match status" value="2"/>
</dbReference>
<dbReference type="EMBL" id="JAVREQ010000032">
    <property type="protein sequence ID" value="MDT0382191.1"/>
    <property type="molecule type" value="Genomic_DNA"/>
</dbReference>
<dbReference type="InterPro" id="IPR029068">
    <property type="entry name" value="Glyas_Bleomycin-R_OHBP_Dase"/>
</dbReference>
<dbReference type="InterPro" id="IPR052164">
    <property type="entry name" value="Anthracycline_SecMetBiosynth"/>
</dbReference>
<comment type="caution">
    <text evidence="2">The sequence shown here is derived from an EMBL/GenBank/DDBJ whole genome shotgun (WGS) entry which is preliminary data.</text>
</comment>
<feature type="domain" description="VOC" evidence="1">
    <location>
        <begin position="122"/>
        <end position="243"/>
    </location>
</feature>
<accession>A0ABU2NZZ8</accession>
<dbReference type="CDD" id="cd07247">
    <property type="entry name" value="SgaA_N_like"/>
    <property type="match status" value="1"/>
</dbReference>
<sequence length="244" mass="26013">MSLATCDMEAAQDFYGPVLGWTFRPGRLGEEFCIAMTDGVPVAGIGAVSRRLGVAVAWTPFFGVGDADTAAARIRERGATLAIGPIALGDGRAALAADPGGAIFGLWEGTVHSSWHVAHGSPPARLELRTRDAFAAAMFYGEVLEWASERPERCEVDYRDDAVTVEFGPHTVATIRGGGVESAPDPHVRPRWHVSFYVEDVDEVVRVAVEAGGTVAAAPEDSPRGRNAILRDRQGGLFTVQARK</sequence>
<dbReference type="Gene3D" id="3.10.180.10">
    <property type="entry name" value="2,3-Dihydroxybiphenyl 1,2-Dioxygenase, domain 1"/>
    <property type="match status" value="2"/>
</dbReference>
<dbReference type="RefSeq" id="WP_311675799.1">
    <property type="nucleotide sequence ID" value="NZ_JAVREQ010000032.1"/>
</dbReference>